<dbReference type="CDD" id="cd14686">
    <property type="entry name" value="bZIP"/>
    <property type="match status" value="1"/>
</dbReference>
<dbReference type="EMBL" id="HBFB01020500">
    <property type="protein sequence ID" value="CAD8683954.1"/>
    <property type="molecule type" value="Transcribed_RNA"/>
</dbReference>
<proteinExistence type="predicted"/>
<feature type="compositionally biased region" description="Polar residues" evidence="1">
    <location>
        <begin position="116"/>
        <end position="125"/>
    </location>
</feature>
<evidence type="ECO:0000313" key="2">
    <source>
        <dbReference type="EMBL" id="CAD8683954.1"/>
    </source>
</evidence>
<reference evidence="2" key="1">
    <citation type="submission" date="2021-01" db="EMBL/GenBank/DDBJ databases">
        <authorList>
            <person name="Corre E."/>
            <person name="Pelletier E."/>
            <person name="Niang G."/>
            <person name="Scheremetjew M."/>
            <person name="Finn R."/>
            <person name="Kale V."/>
            <person name="Holt S."/>
            <person name="Cochrane G."/>
            <person name="Meng A."/>
            <person name="Brown T."/>
            <person name="Cohen L."/>
        </authorList>
    </citation>
    <scope>NUCLEOTIDE SEQUENCE</scope>
    <source>
        <strain evidence="2">SAG 11-49</strain>
    </source>
</reference>
<feature type="compositionally biased region" description="Basic and acidic residues" evidence="1">
    <location>
        <begin position="208"/>
        <end position="217"/>
    </location>
</feature>
<evidence type="ECO:0008006" key="3">
    <source>
        <dbReference type="Google" id="ProtNLM"/>
    </source>
</evidence>
<dbReference type="AlphaFoldDB" id="A0A7S0RQ44"/>
<protein>
    <recommendedName>
        <fullName evidence="3">BZIP domain-containing protein</fullName>
    </recommendedName>
</protein>
<accession>A0A7S0RQ44</accession>
<organism evidence="2">
    <name type="scientific">Chlamydomonas leiostraca</name>
    <dbReference type="NCBI Taxonomy" id="1034604"/>
    <lineage>
        <taxon>Eukaryota</taxon>
        <taxon>Viridiplantae</taxon>
        <taxon>Chlorophyta</taxon>
        <taxon>core chlorophytes</taxon>
        <taxon>Chlorophyceae</taxon>
        <taxon>CS clade</taxon>
        <taxon>Chlamydomonadales</taxon>
        <taxon>Chlamydomonadaceae</taxon>
        <taxon>Chlamydomonas</taxon>
    </lineage>
</organism>
<name>A0A7S0RQ44_9CHLO</name>
<gene>
    <name evidence="2" type="ORF">CLEI1391_LOCUS11503</name>
</gene>
<feature type="region of interest" description="Disordered" evidence="1">
    <location>
        <begin position="77"/>
        <end position="217"/>
    </location>
</feature>
<evidence type="ECO:0000256" key="1">
    <source>
        <dbReference type="SAM" id="MobiDB-lite"/>
    </source>
</evidence>
<feature type="compositionally biased region" description="Polar residues" evidence="1">
    <location>
        <begin position="80"/>
        <end position="108"/>
    </location>
</feature>
<sequence length="579" mass="61758">MSQLGPLMDWEAADVNDVFNILFADGDDMNTGFEAFMSFGTNPGGNAPSLPANADLVAPALGWGAVTTTTVPVPTGATSLVPSSSSGMDSLPTVTSGSGELPSVSGSPSLMAAEDSSWNVPSPSGSDPALQHRSTSHGLASGIPAPQILQHQATAPQATPGWGTVSTSGLRPTGMMPAASMHTASRQHSGGGSKDATDRKRSSGITKPYRDKNRETREQIRELEKEIAGKLQLVQQLEAQNQELKRRERVLQLSVETTTDNLESLQTSVSAPLMRLLTNFRSVINKSAAERILAKTANVSSVSELTIDTFRSAWTAIVGEMGEMLLEDATVTHPQQRAALEVRFQETFNTVMQFVMAICAQDCSFIVKIKHANMNTGEELPLQGAAFYEQLIAKMQLRRDQVDDILGAWALWSRCAEQNLKEREGIKKQLAESVAASVAGGTSPAEKTTCCTLGVDAMNVVQKLNVNLQRARTLGFMMSFMALRVLTPIQACVMSVHSMPAFPNPLAIVVTLASQHGLCDPYEPDAYGVNNPLVAPVMDLPPSVMQMLGSMPGGMIIGGAAHMQPPALRPLGLPILPLS</sequence>